<comment type="caution">
    <text evidence="1">The sequence shown here is derived from an EMBL/GenBank/DDBJ whole genome shotgun (WGS) entry which is preliminary data.</text>
</comment>
<keyword evidence="2" id="KW-1185">Reference proteome</keyword>
<evidence type="ECO:0008006" key="3">
    <source>
        <dbReference type="Google" id="ProtNLM"/>
    </source>
</evidence>
<proteinExistence type="predicted"/>
<dbReference type="RefSeq" id="WP_077171966.1">
    <property type="nucleotide sequence ID" value="NZ_MTLN01000006.1"/>
</dbReference>
<name>A0ABX3IVL3_9PSED</name>
<reference evidence="1 2" key="1">
    <citation type="submission" date="2017-01" db="EMBL/GenBank/DDBJ databases">
        <title>Pseudomonas psychrotolerans genome sequencing and assembly.</title>
        <authorList>
            <person name="Vyas B."/>
            <person name="Mayilraj S."/>
        </authorList>
    </citation>
    <scope>NUCLEOTIDE SEQUENCE [LARGE SCALE GENOMIC DNA]</scope>
    <source>
        <strain evidence="1 2">SDS18</strain>
    </source>
</reference>
<dbReference type="Proteomes" id="UP000189310">
    <property type="component" value="Unassembled WGS sequence"/>
</dbReference>
<organism evidence="1 2">
    <name type="scientific">Pseudomonas oryzihabitans</name>
    <dbReference type="NCBI Taxonomy" id="47885"/>
    <lineage>
        <taxon>Bacteria</taxon>
        <taxon>Pseudomonadati</taxon>
        <taxon>Pseudomonadota</taxon>
        <taxon>Gammaproteobacteria</taxon>
        <taxon>Pseudomonadales</taxon>
        <taxon>Pseudomonadaceae</taxon>
        <taxon>Pseudomonas</taxon>
    </lineage>
</organism>
<sequence>MDALRNQLTALDPPLKHELESQGDNLVITLIDPTRPAKVTRTLNRCLIDNTPLLYEVIRDAINELRAIGCHPPISEREIFPDY</sequence>
<evidence type="ECO:0000313" key="1">
    <source>
        <dbReference type="EMBL" id="ONN71074.1"/>
    </source>
</evidence>
<evidence type="ECO:0000313" key="2">
    <source>
        <dbReference type="Proteomes" id="UP000189310"/>
    </source>
</evidence>
<dbReference type="EMBL" id="MTLN01000006">
    <property type="protein sequence ID" value="ONN71074.1"/>
    <property type="molecule type" value="Genomic_DNA"/>
</dbReference>
<gene>
    <name evidence="1" type="ORF">BVL52_11255</name>
</gene>
<protein>
    <recommendedName>
        <fullName evidence="3">DUF1652 domain-containing protein</fullName>
    </recommendedName>
</protein>
<accession>A0ABX3IVL3</accession>